<dbReference type="Gene3D" id="1.10.8.80">
    <property type="entry name" value="Magnesium chelatase subunit I, C-Terminal domain"/>
    <property type="match status" value="1"/>
</dbReference>
<feature type="coiled-coil region" evidence="1">
    <location>
        <begin position="236"/>
        <end position="266"/>
    </location>
</feature>
<dbReference type="SUPFAM" id="SSF52540">
    <property type="entry name" value="P-loop containing nucleoside triphosphate hydrolases"/>
    <property type="match status" value="1"/>
</dbReference>
<gene>
    <name evidence="4" type="primary">bchI1</name>
    <name evidence="4" type="ordered locus">Tph_c17340</name>
</gene>
<feature type="compositionally biased region" description="Basic and acidic residues" evidence="2">
    <location>
        <begin position="376"/>
        <end position="407"/>
    </location>
</feature>
<dbReference type="InterPro" id="IPR027417">
    <property type="entry name" value="P-loop_NTPase"/>
</dbReference>
<dbReference type="eggNOG" id="COG1239">
    <property type="taxonomic scope" value="Bacteria"/>
</dbReference>
<dbReference type="KEGG" id="tpz:Tph_c17340"/>
<feature type="domain" description="AAA+ ATPase" evidence="3">
    <location>
        <begin position="31"/>
        <end position="225"/>
    </location>
</feature>
<evidence type="ECO:0000259" key="3">
    <source>
        <dbReference type="SMART" id="SM00382"/>
    </source>
</evidence>
<dbReference type="InterPro" id="IPR041628">
    <property type="entry name" value="ChlI/MoxR_AAA_lid"/>
</dbReference>
<protein>
    <submittedName>
        <fullName evidence="4">Magnesium chelatase 38 kDa subunit BchI</fullName>
        <ecNumber evidence="4">6.6.1.1</ecNumber>
    </submittedName>
</protein>
<feature type="compositionally biased region" description="Basic and acidic residues" evidence="2">
    <location>
        <begin position="348"/>
        <end position="357"/>
    </location>
</feature>
<dbReference type="InterPro" id="IPR003593">
    <property type="entry name" value="AAA+_ATPase"/>
</dbReference>
<evidence type="ECO:0000256" key="1">
    <source>
        <dbReference type="SAM" id="Coils"/>
    </source>
</evidence>
<organism evidence="4 5">
    <name type="scientific">Thermacetogenium phaeum (strain ATCC BAA-254 / DSM 26808 / PB)</name>
    <dbReference type="NCBI Taxonomy" id="1089553"/>
    <lineage>
        <taxon>Bacteria</taxon>
        <taxon>Bacillati</taxon>
        <taxon>Bacillota</taxon>
        <taxon>Clostridia</taxon>
        <taxon>Thermoanaerobacterales</taxon>
        <taxon>Thermoanaerobacteraceae</taxon>
        <taxon>Thermacetogenium</taxon>
    </lineage>
</organism>
<dbReference type="EMBL" id="CP003732">
    <property type="protein sequence ID" value="AFV11937.1"/>
    <property type="molecule type" value="Genomic_DNA"/>
</dbReference>
<dbReference type="SMART" id="SM00382">
    <property type="entry name" value="AAA"/>
    <property type="match status" value="1"/>
</dbReference>
<evidence type="ECO:0000256" key="2">
    <source>
        <dbReference type="SAM" id="MobiDB-lite"/>
    </source>
</evidence>
<dbReference type="HOGENOM" id="CLU_052818_0_0_9"/>
<dbReference type="EC" id="6.6.1.1" evidence="4"/>
<proteinExistence type="predicted"/>
<name>K4LIP9_THEPS</name>
<sequence>MKNYLQLTRHTGNNALFLAVEMSLVSTLQGRPLHIHAEGLRGTGKTTIMRSVTQILPKITRIKGCLYNCEPERPHCPQHKNMTPEEIAALGTEQIPVPFLEISHSAKIGTVAGTIDLAKLTNPSRPEAALLPGIIPQAHRGIVFVDEINRLADTSPEITDVLLDAMGTKPGRVQIEETGLPVVEVPVAVSVWAASNPDEEPGPLAEIRRQLSDRFDLVIPMGRPTTPEEVVDILTTEEAKNDRELSEQERSQLEQLRKNLENIALHSDLTMPDYLTTFLANLYINFNIESLRALEAIRQAALLHCALRKRSQVMISDIMAVLPLALYHRVSPATLTEIMNTVNNRMVGNEKEKENGKRSAQGRQLPPIFHNKKGDKRQMSEDSPPEKARLLRDLPENGIIRKESERF</sequence>
<dbReference type="STRING" id="1089553.Tph_c17340"/>
<reference evidence="4 5" key="1">
    <citation type="journal article" date="2012" name="BMC Genomics">
        <title>Genome-guided analysis of physiological and morphological traits of the fermentative acetate oxidizer Thermacetogenium phaeum.</title>
        <authorList>
            <person name="Oehler D."/>
            <person name="Poehlein A."/>
            <person name="Leimbach A."/>
            <person name="Muller N."/>
            <person name="Daniel R."/>
            <person name="Gottschalk G."/>
            <person name="Schink B."/>
        </authorList>
    </citation>
    <scope>NUCLEOTIDE SEQUENCE [LARGE SCALE GENOMIC DNA]</scope>
    <source>
        <strain evidence="5">ATCC BAA-254 / DSM 26808 / PB</strain>
    </source>
</reference>
<evidence type="ECO:0000313" key="4">
    <source>
        <dbReference type="EMBL" id="AFV11937.1"/>
    </source>
</evidence>
<evidence type="ECO:0000313" key="5">
    <source>
        <dbReference type="Proteomes" id="UP000000467"/>
    </source>
</evidence>
<dbReference type="PANTHER" id="PTHR32039">
    <property type="entry name" value="MAGNESIUM-CHELATASE SUBUNIT CHLI"/>
    <property type="match status" value="1"/>
</dbReference>
<keyword evidence="1" id="KW-0175">Coiled coil</keyword>
<keyword evidence="4" id="KW-0436">Ligase</keyword>
<feature type="region of interest" description="Disordered" evidence="2">
    <location>
        <begin position="346"/>
        <end position="407"/>
    </location>
</feature>
<dbReference type="Gene3D" id="3.40.50.300">
    <property type="entry name" value="P-loop containing nucleotide triphosphate hydrolases"/>
    <property type="match status" value="1"/>
</dbReference>
<dbReference type="Proteomes" id="UP000000467">
    <property type="component" value="Chromosome"/>
</dbReference>
<dbReference type="InterPro" id="IPR045006">
    <property type="entry name" value="CHLI-like"/>
</dbReference>
<accession>K4LIP9</accession>
<dbReference type="RefSeq" id="WP_015050816.1">
    <property type="nucleotide sequence ID" value="NC_018870.1"/>
</dbReference>
<dbReference type="AlphaFoldDB" id="K4LIP9"/>
<dbReference type="PANTHER" id="PTHR32039:SF9">
    <property type="entry name" value="MAGNESIUM-CHELATASE SUBUNIT CHLI-2, CHLOROPLASTIC"/>
    <property type="match status" value="1"/>
</dbReference>
<keyword evidence="5" id="KW-1185">Reference proteome</keyword>
<dbReference type="Pfam" id="PF17863">
    <property type="entry name" value="AAA_lid_2"/>
    <property type="match status" value="1"/>
</dbReference>
<dbReference type="GO" id="GO:0016851">
    <property type="term" value="F:magnesium chelatase activity"/>
    <property type="evidence" value="ECO:0007669"/>
    <property type="project" value="UniProtKB-EC"/>
</dbReference>